<sequence length="45" mass="4865">MKIYAVEDIYAVPAPGDLLNTFEETIPSGVSKTISGSFTMPAWDT</sequence>
<protein>
    <submittedName>
        <fullName evidence="1">Uncharacterized protein</fullName>
    </submittedName>
</protein>
<name>X1W1T9_9ZZZZ</name>
<dbReference type="EMBL" id="BARW01042473">
    <property type="protein sequence ID" value="GAJ22535.1"/>
    <property type="molecule type" value="Genomic_DNA"/>
</dbReference>
<accession>X1W1T9</accession>
<dbReference type="AlphaFoldDB" id="X1W1T9"/>
<gene>
    <name evidence="1" type="ORF">S12H4_62921</name>
</gene>
<comment type="caution">
    <text evidence="1">The sequence shown here is derived from an EMBL/GenBank/DDBJ whole genome shotgun (WGS) entry which is preliminary data.</text>
</comment>
<organism evidence="1">
    <name type="scientific">marine sediment metagenome</name>
    <dbReference type="NCBI Taxonomy" id="412755"/>
    <lineage>
        <taxon>unclassified sequences</taxon>
        <taxon>metagenomes</taxon>
        <taxon>ecological metagenomes</taxon>
    </lineage>
</organism>
<feature type="non-terminal residue" evidence="1">
    <location>
        <position position="45"/>
    </location>
</feature>
<reference evidence="1" key="1">
    <citation type="journal article" date="2014" name="Front. Microbiol.">
        <title>High frequency of phylogenetically diverse reductive dehalogenase-homologous genes in deep subseafloor sedimentary metagenomes.</title>
        <authorList>
            <person name="Kawai M."/>
            <person name="Futagami T."/>
            <person name="Toyoda A."/>
            <person name="Takaki Y."/>
            <person name="Nishi S."/>
            <person name="Hori S."/>
            <person name="Arai W."/>
            <person name="Tsubouchi T."/>
            <person name="Morono Y."/>
            <person name="Uchiyama I."/>
            <person name="Ito T."/>
            <person name="Fujiyama A."/>
            <person name="Inagaki F."/>
            <person name="Takami H."/>
        </authorList>
    </citation>
    <scope>NUCLEOTIDE SEQUENCE</scope>
    <source>
        <strain evidence="1">Expedition CK06-06</strain>
    </source>
</reference>
<proteinExistence type="predicted"/>
<evidence type="ECO:0000313" key="1">
    <source>
        <dbReference type="EMBL" id="GAJ22535.1"/>
    </source>
</evidence>